<proteinExistence type="predicted"/>
<evidence type="ECO:0000313" key="1">
    <source>
        <dbReference type="EMBL" id="CAB5043228.1"/>
    </source>
</evidence>
<name>A0A6J7SSI6_9ZZZZ</name>
<accession>A0A6J7SSI6</accession>
<dbReference type="AlphaFoldDB" id="A0A6J7SSI6"/>
<gene>
    <name evidence="1" type="ORF">UFOPK4237_01729</name>
</gene>
<protein>
    <submittedName>
        <fullName evidence="1">Unannotated protein</fullName>
    </submittedName>
</protein>
<dbReference type="EMBL" id="CAFBPZ010000184">
    <property type="protein sequence ID" value="CAB5043228.1"/>
    <property type="molecule type" value="Genomic_DNA"/>
</dbReference>
<reference evidence="1" key="1">
    <citation type="submission" date="2020-05" db="EMBL/GenBank/DDBJ databases">
        <authorList>
            <person name="Chiriac C."/>
            <person name="Salcher M."/>
            <person name="Ghai R."/>
            <person name="Kavagutti S V."/>
        </authorList>
    </citation>
    <scope>NUCLEOTIDE SEQUENCE</scope>
</reference>
<organism evidence="1">
    <name type="scientific">freshwater metagenome</name>
    <dbReference type="NCBI Taxonomy" id="449393"/>
    <lineage>
        <taxon>unclassified sequences</taxon>
        <taxon>metagenomes</taxon>
        <taxon>ecological metagenomes</taxon>
    </lineage>
</organism>
<sequence length="218" mass="23694">MLFSEFTELLAVIDDALVPPTVTVPRSSYACHPLADPPFARNSPPFIVRLFRLLKYAPFSTSAPWLIVITTGLLASAPPKTSCRSKRRVVPLFSVMDPVEVPLLYIDPEPEKMIFPPFTTVAPVVVLFPLKVNSPVPSFVNPPVPVIDPLKVLLAAVTLFRFPLPMLIVPAPSIEPSVSLKLLISKVAPPATERLEASAKRSAAPKVSFPSLMVVDPV</sequence>